<dbReference type="SUPFAM" id="SSF50978">
    <property type="entry name" value="WD40 repeat-like"/>
    <property type="match status" value="1"/>
</dbReference>
<gene>
    <name evidence="7" type="ORF">TrRE_jg7736</name>
</gene>
<dbReference type="GO" id="GO:0097014">
    <property type="term" value="C:ciliary plasm"/>
    <property type="evidence" value="ECO:0007669"/>
    <property type="project" value="TreeGrafter"/>
</dbReference>
<feature type="compositionally biased region" description="Acidic residues" evidence="6">
    <location>
        <begin position="157"/>
        <end position="171"/>
    </location>
</feature>
<evidence type="ECO:0000256" key="1">
    <source>
        <dbReference type="ARBA" id="ARBA00004496"/>
    </source>
</evidence>
<dbReference type="InterPro" id="IPR042298">
    <property type="entry name" value="P-CP_red_C"/>
</dbReference>
<dbReference type="PROSITE" id="PS50082">
    <property type="entry name" value="WD_REPEATS_2"/>
    <property type="match status" value="1"/>
</dbReference>
<dbReference type="EMBL" id="BRXZ01001521">
    <property type="protein sequence ID" value="GMH73254.1"/>
    <property type="molecule type" value="Genomic_DNA"/>
</dbReference>
<dbReference type="Proteomes" id="UP001165082">
    <property type="component" value="Unassembled WGS sequence"/>
</dbReference>
<dbReference type="InterPro" id="IPR036322">
    <property type="entry name" value="WD40_repeat_dom_sf"/>
</dbReference>
<evidence type="ECO:0000256" key="4">
    <source>
        <dbReference type="ARBA" id="ARBA00022737"/>
    </source>
</evidence>
<feature type="repeat" description="WD" evidence="5">
    <location>
        <begin position="500"/>
        <end position="542"/>
    </location>
</feature>
<evidence type="ECO:0000313" key="7">
    <source>
        <dbReference type="EMBL" id="GMH73254.1"/>
    </source>
</evidence>
<evidence type="ECO:0000313" key="8">
    <source>
        <dbReference type="Proteomes" id="UP001165082"/>
    </source>
</evidence>
<comment type="subcellular location">
    <subcellularLocation>
        <location evidence="1">Cytoplasm</location>
    </subcellularLocation>
</comment>
<protein>
    <submittedName>
        <fullName evidence="7">Uncharacterized protein</fullName>
    </submittedName>
</protein>
<dbReference type="GO" id="GO:0045504">
    <property type="term" value="F:dynein heavy chain binding"/>
    <property type="evidence" value="ECO:0007669"/>
    <property type="project" value="TreeGrafter"/>
</dbReference>
<accession>A0A9W7ARW5</accession>
<dbReference type="Gene3D" id="2.130.10.10">
    <property type="entry name" value="YVTN repeat-like/Quinoprotein amine dehydrogenase"/>
    <property type="match status" value="2"/>
</dbReference>
<keyword evidence="8" id="KW-1185">Reference proteome</keyword>
<dbReference type="OrthoDB" id="445052at2759"/>
<dbReference type="Gene3D" id="1.10.8.550">
    <property type="entry name" value="Proto-chlorophyllide reductase 57 kD subunit B"/>
    <property type="match status" value="1"/>
</dbReference>
<dbReference type="InterPro" id="IPR015943">
    <property type="entry name" value="WD40/YVTN_repeat-like_dom_sf"/>
</dbReference>
<dbReference type="Pfam" id="PF00400">
    <property type="entry name" value="WD40"/>
    <property type="match status" value="2"/>
</dbReference>
<dbReference type="PANTHER" id="PTHR12442:SF26">
    <property type="entry name" value="CYTOPLASMIC DYNEIN 2 INTERMEDIATE CHAIN 2"/>
    <property type="match status" value="1"/>
</dbReference>
<dbReference type="GO" id="GO:0045503">
    <property type="term" value="F:dynein light chain binding"/>
    <property type="evidence" value="ECO:0007669"/>
    <property type="project" value="TreeGrafter"/>
</dbReference>
<organism evidence="7 8">
    <name type="scientific">Triparma retinervis</name>
    <dbReference type="NCBI Taxonomy" id="2557542"/>
    <lineage>
        <taxon>Eukaryota</taxon>
        <taxon>Sar</taxon>
        <taxon>Stramenopiles</taxon>
        <taxon>Ochrophyta</taxon>
        <taxon>Bolidophyceae</taxon>
        <taxon>Parmales</taxon>
        <taxon>Triparmaceae</taxon>
        <taxon>Triparma</taxon>
    </lineage>
</organism>
<evidence type="ECO:0000256" key="6">
    <source>
        <dbReference type="SAM" id="MobiDB-lite"/>
    </source>
</evidence>
<comment type="caution">
    <text evidence="7">The sequence shown here is derived from an EMBL/GenBank/DDBJ whole genome shotgun (WGS) entry which is preliminary data.</text>
</comment>
<evidence type="ECO:0000256" key="3">
    <source>
        <dbReference type="ARBA" id="ARBA00022574"/>
    </source>
</evidence>
<feature type="compositionally biased region" description="Basic and acidic residues" evidence="6">
    <location>
        <begin position="456"/>
        <end position="468"/>
    </location>
</feature>
<feature type="region of interest" description="Disordered" evidence="6">
    <location>
        <begin position="423"/>
        <end position="470"/>
    </location>
</feature>
<feature type="non-terminal residue" evidence="7">
    <location>
        <position position="1"/>
    </location>
</feature>
<keyword evidence="2" id="KW-0963">Cytoplasm</keyword>
<dbReference type="InterPro" id="IPR050687">
    <property type="entry name" value="Dynein_IC"/>
</dbReference>
<evidence type="ECO:0000256" key="2">
    <source>
        <dbReference type="ARBA" id="ARBA00022490"/>
    </source>
</evidence>
<proteinExistence type="predicted"/>
<dbReference type="PANTHER" id="PTHR12442">
    <property type="entry name" value="DYNEIN INTERMEDIATE CHAIN"/>
    <property type="match status" value="1"/>
</dbReference>
<keyword evidence="3 5" id="KW-0853">WD repeat</keyword>
<feature type="compositionally biased region" description="Basic and acidic residues" evidence="6">
    <location>
        <begin position="132"/>
        <end position="156"/>
    </location>
</feature>
<feature type="region of interest" description="Disordered" evidence="6">
    <location>
        <begin position="115"/>
        <end position="171"/>
    </location>
</feature>
<name>A0A9W7ARW5_9STRA</name>
<dbReference type="SMART" id="SM00320">
    <property type="entry name" value="WD40"/>
    <property type="match status" value="3"/>
</dbReference>
<reference evidence="7" key="1">
    <citation type="submission" date="2022-07" db="EMBL/GenBank/DDBJ databases">
        <title>Genome analysis of Parmales, a sister group of diatoms, reveals the evolutionary specialization of diatoms from phago-mixotrophs to photoautotrophs.</title>
        <authorList>
            <person name="Ban H."/>
            <person name="Sato S."/>
            <person name="Yoshikawa S."/>
            <person name="Kazumasa Y."/>
            <person name="Nakamura Y."/>
            <person name="Ichinomiya M."/>
            <person name="Saitoh K."/>
            <person name="Sato N."/>
            <person name="Blanc-Mathieu R."/>
            <person name="Endo H."/>
            <person name="Kuwata A."/>
            <person name="Ogata H."/>
        </authorList>
    </citation>
    <scope>NUCLEOTIDE SEQUENCE</scope>
</reference>
<feature type="compositionally biased region" description="Low complexity" evidence="6">
    <location>
        <begin position="45"/>
        <end position="54"/>
    </location>
</feature>
<dbReference type="InterPro" id="IPR001680">
    <property type="entry name" value="WD40_rpt"/>
</dbReference>
<sequence>MSQGRGYYDPPSKEEAKSSTGQSSEEVKGEAFDLTDENDPPSENTPTSTPSKTKQGGGMFTDFEADQILLGEAERKTFTGVLTEDCGTDACNFLQEEDAGVQVVMRSDQGTQVEITQTEEVIQIKRHTRNSKRSEEGKGGEEEGKKDGDEEGKGGEEEYDDDDYADDNEGDEETNAKLVKFLRAVTPSVLSELSSNLESQAFSGYSIAQASSSHSASHLHSLTIPRSAVVVESNLNASTDNGFGIGRQSSRGEVKAANDDKSPLSVTSVAWNSTGAMVVASYGVPDKRGWCESGGFVACWNISARDFKPDKPSFLLEHSSYVTCVCSHPEMPAVFAAGSFNGEIMCFDVSLEEPLTMCSKIDDYFHREPISKLEWTWSAAEKAYQLSPVAGASTLTFLTTSPTSPSTSMICGSECGGVVKLSVLDSSPPKPPKPPSASMKWSSSALQALSRVPPPSRDDSVRRIEKQARKDKRRGVDLAAVYNGKVPQEVLFPSPVKFVYKGHVGACGEVKVHPRTARVFMTGGSDGTVRVYHVLRREPALTVEVGSPVTGVEWGDTGPFVIFVAVEGGGVEVYDLGGGGGGG</sequence>
<evidence type="ECO:0000256" key="5">
    <source>
        <dbReference type="PROSITE-ProRule" id="PRU00221"/>
    </source>
</evidence>
<dbReference type="GO" id="GO:0005868">
    <property type="term" value="C:cytoplasmic dynein complex"/>
    <property type="evidence" value="ECO:0007669"/>
    <property type="project" value="TreeGrafter"/>
</dbReference>
<dbReference type="AlphaFoldDB" id="A0A9W7ARW5"/>
<keyword evidence="4" id="KW-0677">Repeat</keyword>
<feature type="region of interest" description="Disordered" evidence="6">
    <location>
        <begin position="1"/>
        <end position="67"/>
    </location>
</feature>
<dbReference type="GO" id="GO:0042073">
    <property type="term" value="P:intraciliary transport"/>
    <property type="evidence" value="ECO:0007669"/>
    <property type="project" value="TreeGrafter"/>
</dbReference>